<evidence type="ECO:0000313" key="2">
    <source>
        <dbReference type="EMBL" id="MBB6447809.1"/>
    </source>
</evidence>
<accession>A0A7X0LYU7</accession>
<keyword evidence="1" id="KW-0472">Membrane</keyword>
<feature type="transmembrane region" description="Helical" evidence="1">
    <location>
        <begin position="97"/>
        <end position="116"/>
    </location>
</feature>
<sequence length="185" mass="21278">MYIEEEMKNQSIFLHIISLIVNSKFITNDKESYMTDKLEAILWSIALPGFAQLLNRKIVKGIVLIFLEFIVNVNSHFNMVILYSFKGNIKEAIEATNYQWLMFYPCLYMFAMWDAYKDAEGETPPYSYLPFVFGAFFVTIGLMYSPSLKLGQILFGPVFLPILSLIPGLLVGNFIKCILARIKVQ</sequence>
<name>A0A7X0LYU7_9BACI</name>
<reference evidence="2 3" key="1">
    <citation type="submission" date="2020-08" db="EMBL/GenBank/DDBJ databases">
        <title>Genomic Encyclopedia of Type Strains, Phase IV (KMG-IV): sequencing the most valuable type-strain genomes for metagenomic binning, comparative biology and taxonomic classification.</title>
        <authorList>
            <person name="Goeker M."/>
        </authorList>
    </citation>
    <scope>NUCLEOTIDE SEQUENCE [LARGE SCALE GENOMIC DNA]</scope>
    <source>
        <strain evidence="2 3">DSM 5391</strain>
    </source>
</reference>
<dbReference type="AlphaFoldDB" id="A0A7X0LYU7"/>
<comment type="caution">
    <text evidence="2">The sequence shown here is derived from an EMBL/GenBank/DDBJ whole genome shotgun (WGS) entry which is preliminary data.</text>
</comment>
<feature type="transmembrane region" description="Helical" evidence="1">
    <location>
        <begin position="128"/>
        <end position="147"/>
    </location>
</feature>
<protein>
    <submittedName>
        <fullName evidence="2">Uncharacterized protein</fullName>
    </submittedName>
</protein>
<keyword evidence="3" id="KW-1185">Reference proteome</keyword>
<feature type="transmembrane region" description="Helical" evidence="1">
    <location>
        <begin position="62"/>
        <end position="85"/>
    </location>
</feature>
<feature type="transmembrane region" description="Helical" evidence="1">
    <location>
        <begin position="153"/>
        <end position="175"/>
    </location>
</feature>
<keyword evidence="1" id="KW-0812">Transmembrane</keyword>
<dbReference type="Proteomes" id="UP000531594">
    <property type="component" value="Unassembled WGS sequence"/>
</dbReference>
<gene>
    <name evidence="2" type="ORF">HNR53_004519</name>
</gene>
<organism evidence="2 3">
    <name type="scientific">Bacillus benzoevorans</name>
    <dbReference type="NCBI Taxonomy" id="1456"/>
    <lineage>
        <taxon>Bacteria</taxon>
        <taxon>Bacillati</taxon>
        <taxon>Bacillota</taxon>
        <taxon>Bacilli</taxon>
        <taxon>Bacillales</taxon>
        <taxon>Bacillaceae</taxon>
        <taxon>Bacillus</taxon>
    </lineage>
</organism>
<evidence type="ECO:0000313" key="3">
    <source>
        <dbReference type="Proteomes" id="UP000531594"/>
    </source>
</evidence>
<dbReference type="EMBL" id="JACHGK010000030">
    <property type="protein sequence ID" value="MBB6447809.1"/>
    <property type="molecule type" value="Genomic_DNA"/>
</dbReference>
<proteinExistence type="predicted"/>
<keyword evidence="1" id="KW-1133">Transmembrane helix</keyword>
<evidence type="ECO:0000256" key="1">
    <source>
        <dbReference type="SAM" id="Phobius"/>
    </source>
</evidence>